<dbReference type="AlphaFoldDB" id="W7CRA9"/>
<organism evidence="1 2">
    <name type="scientific">Brochothrix campestris FSL F6-1037</name>
    <dbReference type="NCBI Taxonomy" id="1265861"/>
    <lineage>
        <taxon>Bacteria</taxon>
        <taxon>Bacillati</taxon>
        <taxon>Bacillota</taxon>
        <taxon>Bacilli</taxon>
        <taxon>Bacillales</taxon>
        <taxon>Listeriaceae</taxon>
        <taxon>Brochothrix</taxon>
    </lineage>
</organism>
<dbReference type="EMBL" id="AODH01000001">
    <property type="protein sequence ID" value="EUJ42169.1"/>
    <property type="molecule type" value="Genomic_DNA"/>
</dbReference>
<dbReference type="STRING" id="1265861.BCAMP_00180"/>
<name>W7CRA9_9LIST</name>
<proteinExistence type="predicted"/>
<keyword evidence="2" id="KW-1185">Reference proteome</keyword>
<reference evidence="1 2" key="1">
    <citation type="submission" date="2012-12" db="EMBL/GenBank/DDBJ databases">
        <title>Novel taxa of Listeriaceae from agricultural environments in the United States.</title>
        <authorList>
            <person name="den Bakker H.C."/>
            <person name="Allred A."/>
            <person name="Warchocki S."/>
            <person name="Wright E.M."/>
            <person name="Burrell A."/>
            <person name="Nightingale K.K."/>
            <person name="Kephart D."/>
            <person name="Wiedmann M."/>
        </authorList>
    </citation>
    <scope>NUCLEOTIDE SEQUENCE [LARGE SCALE GENOMIC DNA]</scope>
    <source>
        <strain evidence="1 2">FSL F6-1037</strain>
    </source>
</reference>
<dbReference type="RefSeq" id="WP_035312741.1">
    <property type="nucleotide sequence ID" value="NZ_AODH01000001.1"/>
</dbReference>
<sequence length="321" mass="37448">MLKLTRQQLRQALFRQLYCPQSTQTVKQYLNAHPLKRTKMGGVLQQEQLFLLNRLPKYRPEQLYRLYEQQLVFDYTMSSGSFIFSQAHASYLIPFKTAFAQNNLAQLNAQETRIIKQLFQQQPTMDLTAIQTIIHQRYPITGHRFPLQQTLETLIRSGYLHQFHPHAQTLRYRLTTVKHFQSNEQLIKDAYHFLIKETFLRNGALTLSTIPAYFGLNPLLTQKYVATLIKERVLRLVELTGEGVRYVHTSLYEQLKRPYNPAMCVTIVPLTDIQPHSGCSNDCFCLVNGNIVGTKRYTYNLKTKKNRNENNLLCCHFASVD</sequence>
<evidence type="ECO:0000313" key="2">
    <source>
        <dbReference type="Proteomes" id="UP000019243"/>
    </source>
</evidence>
<dbReference type="Proteomes" id="UP000019243">
    <property type="component" value="Unassembled WGS sequence"/>
</dbReference>
<evidence type="ECO:0000313" key="1">
    <source>
        <dbReference type="EMBL" id="EUJ42169.1"/>
    </source>
</evidence>
<dbReference type="InterPro" id="IPR009351">
    <property type="entry name" value="AlkZ-like"/>
</dbReference>
<comment type="caution">
    <text evidence="1">The sequence shown here is derived from an EMBL/GenBank/DDBJ whole genome shotgun (WGS) entry which is preliminary data.</text>
</comment>
<protein>
    <submittedName>
        <fullName evidence="1">Uncharacterized protein</fullName>
    </submittedName>
</protein>
<dbReference type="Pfam" id="PF06224">
    <property type="entry name" value="AlkZ-like"/>
    <property type="match status" value="1"/>
</dbReference>
<gene>
    <name evidence="1" type="ORF">BCAMP_00180</name>
</gene>
<accession>W7CRA9</accession>